<dbReference type="Pfam" id="PF00990">
    <property type="entry name" value="GGDEF"/>
    <property type="match status" value="1"/>
</dbReference>
<dbReference type="NCBIfam" id="TIGR00254">
    <property type="entry name" value="GGDEF"/>
    <property type="match status" value="1"/>
</dbReference>
<dbReference type="SUPFAM" id="SSF55073">
    <property type="entry name" value="Nucleotide cyclase"/>
    <property type="match status" value="1"/>
</dbReference>
<dbReference type="PANTHER" id="PTHR45138:SF9">
    <property type="entry name" value="DIGUANYLATE CYCLASE DGCM-RELATED"/>
    <property type="match status" value="1"/>
</dbReference>
<keyword evidence="8" id="KW-1185">Reference proteome</keyword>
<dbReference type="HOGENOM" id="CLU_000445_11_4_6"/>
<dbReference type="PANTHER" id="PTHR45138">
    <property type="entry name" value="REGULATORY COMPONENTS OF SENSORY TRANSDUCTION SYSTEM"/>
    <property type="match status" value="1"/>
</dbReference>
<dbReference type="InterPro" id="IPR050469">
    <property type="entry name" value="Diguanylate_Cyclase"/>
</dbReference>
<reference evidence="7 8" key="1">
    <citation type="journal article" date="2015" name="PLoS ONE">
        <title>Azotobacter Genomes: The Genome of Azotobacter chroococcum NCIMB 8003 (ATCC 4412).</title>
        <authorList>
            <person name="Robson R.L."/>
            <person name="Jones R."/>
            <person name="Robson R.M."/>
            <person name="Schwartz A."/>
            <person name="Richardson T.H."/>
        </authorList>
    </citation>
    <scope>NUCLEOTIDE SEQUENCE [LARGE SCALE GENOMIC DNA]</scope>
    <source>
        <strain evidence="7 8">NCIMB 8003</strain>
    </source>
</reference>
<dbReference type="STRING" id="1328314.Achr_23780"/>
<name>A0A0C4WQH2_9GAMM</name>
<sequence length="318" mass="35360">MHSPRSNRKKSSRRPRKASDCSRATGFEIILDSLDAIVYVADMHSYELLFLNSYGRQHYGDPAGMKCWQLLQAGQTGPCDFCSNPHLLDANGEPAGVYVWEFRNTRTGRWYECHDQARHWADGRLVRIEIATDITERKRMEEELAEAKRQAEALAHIDELTGLNNRRAFFQLGLQAFRQAARAASPIAVIMFDLDHFKQINDVHGHFVGDKVLVAVANSVREHVREADIAGRLGGEEFALILPQTSLPEALVAAERLRGTIAATSLAHGSSRIRCTSSFGVAVCADGSLDLEHMLSQADAALYRAKHNGRNRVEHAGS</sequence>
<dbReference type="FunFam" id="3.30.70.270:FF:000001">
    <property type="entry name" value="Diguanylate cyclase domain protein"/>
    <property type="match status" value="1"/>
</dbReference>
<dbReference type="EMBL" id="CP010415">
    <property type="protein sequence ID" value="AJE21815.1"/>
    <property type="molecule type" value="Genomic_DNA"/>
</dbReference>
<evidence type="ECO:0000313" key="8">
    <source>
        <dbReference type="Proteomes" id="UP000068210"/>
    </source>
</evidence>
<evidence type="ECO:0000313" key="7">
    <source>
        <dbReference type="EMBL" id="AJE21815.1"/>
    </source>
</evidence>
<evidence type="ECO:0000259" key="6">
    <source>
        <dbReference type="PROSITE" id="PS50887"/>
    </source>
</evidence>
<dbReference type="InterPro" id="IPR035965">
    <property type="entry name" value="PAS-like_dom_sf"/>
</dbReference>
<dbReference type="KEGG" id="acx:Achr_23780"/>
<feature type="domain" description="GGDEF" evidence="6">
    <location>
        <begin position="185"/>
        <end position="318"/>
    </location>
</feature>
<evidence type="ECO:0000256" key="1">
    <source>
        <dbReference type="ARBA" id="ARBA00001946"/>
    </source>
</evidence>
<dbReference type="GO" id="GO:0052621">
    <property type="term" value="F:diguanylate cyclase activity"/>
    <property type="evidence" value="ECO:0007669"/>
    <property type="project" value="UniProtKB-EC"/>
</dbReference>
<dbReference type="SUPFAM" id="SSF55785">
    <property type="entry name" value="PYP-like sensor domain (PAS domain)"/>
    <property type="match status" value="1"/>
</dbReference>
<feature type="coiled-coil region" evidence="5">
    <location>
        <begin position="130"/>
        <end position="157"/>
    </location>
</feature>
<proteinExistence type="predicted"/>
<accession>A0A0C4WQH2</accession>
<dbReference type="EC" id="2.7.7.65" evidence="3"/>
<evidence type="ECO:0000256" key="2">
    <source>
        <dbReference type="ARBA" id="ARBA00004533"/>
    </source>
</evidence>
<keyword evidence="5" id="KW-0175">Coiled coil</keyword>
<dbReference type="InterPro" id="IPR043128">
    <property type="entry name" value="Rev_trsase/Diguanyl_cyclase"/>
</dbReference>
<evidence type="ECO:0000256" key="3">
    <source>
        <dbReference type="ARBA" id="ARBA00012528"/>
    </source>
</evidence>
<dbReference type="PROSITE" id="PS50887">
    <property type="entry name" value="GGDEF"/>
    <property type="match status" value="1"/>
</dbReference>
<comment type="cofactor">
    <cofactor evidence="1">
        <name>Mg(2+)</name>
        <dbReference type="ChEBI" id="CHEBI:18420"/>
    </cofactor>
</comment>
<dbReference type="GO" id="GO:1902201">
    <property type="term" value="P:negative regulation of bacterial-type flagellum-dependent cell motility"/>
    <property type="evidence" value="ECO:0007669"/>
    <property type="project" value="TreeGrafter"/>
</dbReference>
<comment type="catalytic activity">
    <reaction evidence="4">
        <text>2 GTP = 3',3'-c-di-GMP + 2 diphosphate</text>
        <dbReference type="Rhea" id="RHEA:24898"/>
        <dbReference type="ChEBI" id="CHEBI:33019"/>
        <dbReference type="ChEBI" id="CHEBI:37565"/>
        <dbReference type="ChEBI" id="CHEBI:58805"/>
        <dbReference type="EC" id="2.7.7.65"/>
    </reaction>
</comment>
<dbReference type="RefSeq" id="WP_039804613.1">
    <property type="nucleotide sequence ID" value="NZ_CP010415.1"/>
</dbReference>
<dbReference type="Gene3D" id="3.30.450.20">
    <property type="entry name" value="PAS domain"/>
    <property type="match status" value="1"/>
</dbReference>
<evidence type="ECO:0000256" key="5">
    <source>
        <dbReference type="SAM" id="Coils"/>
    </source>
</evidence>
<dbReference type="GO" id="GO:0005886">
    <property type="term" value="C:plasma membrane"/>
    <property type="evidence" value="ECO:0007669"/>
    <property type="project" value="UniProtKB-SubCell"/>
</dbReference>
<comment type="subcellular location">
    <subcellularLocation>
        <location evidence="2">Cell inner membrane</location>
    </subcellularLocation>
</comment>
<dbReference type="InterPro" id="IPR000160">
    <property type="entry name" value="GGDEF_dom"/>
</dbReference>
<dbReference type="AlphaFoldDB" id="A0A0C4WQH2"/>
<dbReference type="SMART" id="SM00267">
    <property type="entry name" value="GGDEF"/>
    <property type="match status" value="1"/>
</dbReference>
<dbReference type="CDD" id="cd01949">
    <property type="entry name" value="GGDEF"/>
    <property type="match status" value="1"/>
</dbReference>
<dbReference type="Proteomes" id="UP000068210">
    <property type="component" value="Chromosome"/>
</dbReference>
<dbReference type="InterPro" id="IPR029787">
    <property type="entry name" value="Nucleotide_cyclase"/>
</dbReference>
<dbReference type="GO" id="GO:0043709">
    <property type="term" value="P:cell adhesion involved in single-species biofilm formation"/>
    <property type="evidence" value="ECO:0007669"/>
    <property type="project" value="TreeGrafter"/>
</dbReference>
<organism evidence="7 8">
    <name type="scientific">Azotobacter chroococcum NCIMB 8003</name>
    <dbReference type="NCBI Taxonomy" id="1328314"/>
    <lineage>
        <taxon>Bacteria</taxon>
        <taxon>Pseudomonadati</taxon>
        <taxon>Pseudomonadota</taxon>
        <taxon>Gammaproteobacteria</taxon>
        <taxon>Pseudomonadales</taxon>
        <taxon>Pseudomonadaceae</taxon>
        <taxon>Azotobacter</taxon>
    </lineage>
</organism>
<evidence type="ECO:0000256" key="4">
    <source>
        <dbReference type="ARBA" id="ARBA00034247"/>
    </source>
</evidence>
<protein>
    <recommendedName>
        <fullName evidence="3">diguanylate cyclase</fullName>
        <ecNumber evidence="3">2.7.7.65</ecNumber>
    </recommendedName>
</protein>
<dbReference type="Gene3D" id="3.30.70.270">
    <property type="match status" value="1"/>
</dbReference>
<gene>
    <name evidence="7" type="ORF">Achr_23780</name>
</gene>